<protein>
    <submittedName>
        <fullName evidence="2">Uncharacterized protein</fullName>
    </submittedName>
</protein>
<reference evidence="2" key="1">
    <citation type="journal article" date="2019" name="bioRxiv">
        <title>The Genome of the Zebra Mussel, Dreissena polymorpha: A Resource for Invasive Species Research.</title>
        <authorList>
            <person name="McCartney M.A."/>
            <person name="Auch B."/>
            <person name="Kono T."/>
            <person name="Mallez S."/>
            <person name="Zhang Y."/>
            <person name="Obille A."/>
            <person name="Becker A."/>
            <person name="Abrahante J.E."/>
            <person name="Garbe J."/>
            <person name="Badalamenti J.P."/>
            <person name="Herman A."/>
            <person name="Mangelson H."/>
            <person name="Liachko I."/>
            <person name="Sullivan S."/>
            <person name="Sone E.D."/>
            <person name="Koren S."/>
            <person name="Silverstein K.A.T."/>
            <person name="Beckman K.B."/>
            <person name="Gohl D.M."/>
        </authorList>
    </citation>
    <scope>NUCLEOTIDE SEQUENCE</scope>
    <source>
        <strain evidence="2">Duluth1</strain>
        <tissue evidence="2">Whole animal</tissue>
    </source>
</reference>
<comment type="caution">
    <text evidence="2">The sequence shown here is derived from an EMBL/GenBank/DDBJ whole genome shotgun (WGS) entry which is preliminary data.</text>
</comment>
<evidence type="ECO:0000256" key="1">
    <source>
        <dbReference type="SAM" id="SignalP"/>
    </source>
</evidence>
<name>A0A9D4QKZ4_DREPO</name>
<keyword evidence="1" id="KW-0732">Signal</keyword>
<dbReference type="EMBL" id="JAIWYP010000004">
    <property type="protein sequence ID" value="KAH3834899.1"/>
    <property type="molecule type" value="Genomic_DNA"/>
</dbReference>
<reference evidence="2" key="2">
    <citation type="submission" date="2020-11" db="EMBL/GenBank/DDBJ databases">
        <authorList>
            <person name="McCartney M.A."/>
            <person name="Auch B."/>
            <person name="Kono T."/>
            <person name="Mallez S."/>
            <person name="Becker A."/>
            <person name="Gohl D.M."/>
            <person name="Silverstein K.A.T."/>
            <person name="Koren S."/>
            <person name="Bechman K.B."/>
            <person name="Herman A."/>
            <person name="Abrahante J.E."/>
            <person name="Garbe J."/>
        </authorList>
    </citation>
    <scope>NUCLEOTIDE SEQUENCE</scope>
    <source>
        <strain evidence="2">Duluth1</strain>
        <tissue evidence="2">Whole animal</tissue>
    </source>
</reference>
<keyword evidence="3" id="KW-1185">Reference proteome</keyword>
<dbReference type="AlphaFoldDB" id="A0A9D4QKZ4"/>
<gene>
    <name evidence="2" type="ORF">DPMN_108232</name>
</gene>
<sequence length="68" mass="7657">MFKTIFAVMILIGRTPNATCQTAADVKALRTKLFTTNGYEPRVRPIDDQSLPIGRRMEAGHCLEEFQS</sequence>
<proteinExistence type="predicted"/>
<feature type="chain" id="PRO_5038670138" evidence="1">
    <location>
        <begin position="21"/>
        <end position="68"/>
    </location>
</feature>
<evidence type="ECO:0000313" key="2">
    <source>
        <dbReference type="EMBL" id="KAH3834899.1"/>
    </source>
</evidence>
<feature type="signal peptide" evidence="1">
    <location>
        <begin position="1"/>
        <end position="20"/>
    </location>
</feature>
<organism evidence="2 3">
    <name type="scientific">Dreissena polymorpha</name>
    <name type="common">Zebra mussel</name>
    <name type="synonym">Mytilus polymorpha</name>
    <dbReference type="NCBI Taxonomy" id="45954"/>
    <lineage>
        <taxon>Eukaryota</taxon>
        <taxon>Metazoa</taxon>
        <taxon>Spiralia</taxon>
        <taxon>Lophotrochozoa</taxon>
        <taxon>Mollusca</taxon>
        <taxon>Bivalvia</taxon>
        <taxon>Autobranchia</taxon>
        <taxon>Heteroconchia</taxon>
        <taxon>Euheterodonta</taxon>
        <taxon>Imparidentia</taxon>
        <taxon>Neoheterodontei</taxon>
        <taxon>Myida</taxon>
        <taxon>Dreissenoidea</taxon>
        <taxon>Dreissenidae</taxon>
        <taxon>Dreissena</taxon>
    </lineage>
</organism>
<accession>A0A9D4QKZ4</accession>
<dbReference type="Proteomes" id="UP000828390">
    <property type="component" value="Unassembled WGS sequence"/>
</dbReference>
<evidence type="ECO:0000313" key="3">
    <source>
        <dbReference type="Proteomes" id="UP000828390"/>
    </source>
</evidence>